<dbReference type="OrthoDB" id="72726at2759"/>
<sequence length="297" mass="34243">MPAEMRLIIYKHLFDGTRVTFGYRRVGDEYRKVLPSRNALAILRVCRQAHKEADELWISRILFSFEDNMTLLDKLSLLPIETLGQIKHLRTRMLGHEPFLLQGDFGDELAYKFLLFPGLRLDTLTIVSGFCCNYSTAGHIKEFLKTSFPCKELHQVTPGSPFHSNSKPNTSRTPKYLTGNIVAWENELVGRTDTSAQVTISIIQSSETGDKRTAPPIVPIADEETELEIPNSEDEEDIPRVWRGDLRDEYMQNTETNMENMTTGKTFPWPEEINAEHTIFDEYSNINEMFWHIPTFH</sequence>
<proteinExistence type="predicted"/>
<evidence type="ECO:0000313" key="2">
    <source>
        <dbReference type="Proteomes" id="UP000249056"/>
    </source>
</evidence>
<dbReference type="AlphaFoldDB" id="A0A395IT55"/>
<dbReference type="PANTHER" id="PTHR38790">
    <property type="entry name" value="2EXR DOMAIN-CONTAINING PROTEIN-RELATED"/>
    <property type="match status" value="1"/>
</dbReference>
<name>A0A395IT55_9HELO</name>
<gene>
    <name evidence="1" type="ORF">DID88_004129</name>
</gene>
<protein>
    <recommendedName>
        <fullName evidence="3">F-box domain-containing protein</fullName>
    </recommendedName>
</protein>
<keyword evidence="2" id="KW-1185">Reference proteome</keyword>
<evidence type="ECO:0000313" key="1">
    <source>
        <dbReference type="EMBL" id="RAL63044.1"/>
    </source>
</evidence>
<reference evidence="1 2" key="1">
    <citation type="submission" date="2018-06" db="EMBL/GenBank/DDBJ databases">
        <title>Genome Sequence of the Brown Rot Fungal Pathogen Monilinia fructigena.</title>
        <authorList>
            <person name="Landi L."/>
            <person name="De Miccolis Angelini R.M."/>
            <person name="Pollastro S."/>
            <person name="Abate D."/>
            <person name="Faretra F."/>
            <person name="Romanazzi G."/>
        </authorList>
    </citation>
    <scope>NUCLEOTIDE SEQUENCE [LARGE SCALE GENOMIC DNA]</scope>
    <source>
        <strain evidence="1 2">Mfrg269</strain>
    </source>
</reference>
<comment type="caution">
    <text evidence="1">The sequence shown here is derived from an EMBL/GenBank/DDBJ whole genome shotgun (WGS) entry which is preliminary data.</text>
</comment>
<dbReference type="Proteomes" id="UP000249056">
    <property type="component" value="Unassembled WGS sequence"/>
</dbReference>
<dbReference type="EMBL" id="QKRW01000021">
    <property type="protein sequence ID" value="RAL63044.1"/>
    <property type="molecule type" value="Genomic_DNA"/>
</dbReference>
<organism evidence="1 2">
    <name type="scientific">Monilinia fructigena</name>
    <dbReference type="NCBI Taxonomy" id="38457"/>
    <lineage>
        <taxon>Eukaryota</taxon>
        <taxon>Fungi</taxon>
        <taxon>Dikarya</taxon>
        <taxon>Ascomycota</taxon>
        <taxon>Pezizomycotina</taxon>
        <taxon>Leotiomycetes</taxon>
        <taxon>Helotiales</taxon>
        <taxon>Sclerotiniaceae</taxon>
        <taxon>Monilinia</taxon>
    </lineage>
</organism>
<evidence type="ECO:0008006" key="3">
    <source>
        <dbReference type="Google" id="ProtNLM"/>
    </source>
</evidence>
<accession>A0A395IT55</accession>